<name>A0A0E9SUU1_ANGAN</name>
<reference evidence="1" key="1">
    <citation type="submission" date="2014-11" db="EMBL/GenBank/DDBJ databases">
        <authorList>
            <person name="Amaro Gonzalez C."/>
        </authorList>
    </citation>
    <scope>NUCLEOTIDE SEQUENCE</scope>
</reference>
<sequence>MFLLQTQDHSKAKNAT</sequence>
<protein>
    <submittedName>
        <fullName evidence="1">Uncharacterized protein</fullName>
    </submittedName>
</protein>
<dbReference type="AlphaFoldDB" id="A0A0E9SUU1"/>
<dbReference type="EMBL" id="GBXM01063506">
    <property type="protein sequence ID" value="JAH45071.1"/>
    <property type="molecule type" value="Transcribed_RNA"/>
</dbReference>
<evidence type="ECO:0000313" key="1">
    <source>
        <dbReference type="EMBL" id="JAH45071.1"/>
    </source>
</evidence>
<accession>A0A0E9SUU1</accession>
<reference evidence="1" key="2">
    <citation type="journal article" date="2015" name="Fish Shellfish Immunol.">
        <title>Early steps in the European eel (Anguilla anguilla)-Vibrio vulnificus interaction in the gills: Role of the RtxA13 toxin.</title>
        <authorList>
            <person name="Callol A."/>
            <person name="Pajuelo D."/>
            <person name="Ebbesson L."/>
            <person name="Teles M."/>
            <person name="MacKenzie S."/>
            <person name="Amaro C."/>
        </authorList>
    </citation>
    <scope>NUCLEOTIDE SEQUENCE</scope>
</reference>
<organism evidence="1">
    <name type="scientific">Anguilla anguilla</name>
    <name type="common">European freshwater eel</name>
    <name type="synonym">Muraena anguilla</name>
    <dbReference type="NCBI Taxonomy" id="7936"/>
    <lineage>
        <taxon>Eukaryota</taxon>
        <taxon>Metazoa</taxon>
        <taxon>Chordata</taxon>
        <taxon>Craniata</taxon>
        <taxon>Vertebrata</taxon>
        <taxon>Euteleostomi</taxon>
        <taxon>Actinopterygii</taxon>
        <taxon>Neopterygii</taxon>
        <taxon>Teleostei</taxon>
        <taxon>Anguilliformes</taxon>
        <taxon>Anguillidae</taxon>
        <taxon>Anguilla</taxon>
    </lineage>
</organism>
<proteinExistence type="predicted"/>